<proteinExistence type="predicted"/>
<evidence type="ECO:0000313" key="1">
    <source>
        <dbReference type="EMBL" id="CUN87588.1"/>
    </source>
</evidence>
<gene>
    <name evidence="1" type="ORF">ERS852470_00918</name>
</gene>
<dbReference type="EMBL" id="CYZV01000008">
    <property type="protein sequence ID" value="CUN87588.1"/>
    <property type="molecule type" value="Genomic_DNA"/>
</dbReference>
<evidence type="ECO:0000313" key="2">
    <source>
        <dbReference type="Proteomes" id="UP000095558"/>
    </source>
</evidence>
<accession>A0A174AJC5</accession>
<dbReference type="AlphaFoldDB" id="A0A174AJC5"/>
<dbReference type="Proteomes" id="UP000095558">
    <property type="component" value="Unassembled WGS sequence"/>
</dbReference>
<sequence>MKEITIKAIDGIIYRGTLVSTSAEDYGVEDVYADGKQLFGYKRIYFKKSNIVWYSEK</sequence>
<reference evidence="1 2" key="1">
    <citation type="submission" date="2015-09" db="EMBL/GenBank/DDBJ databases">
        <authorList>
            <consortium name="Pathogen Informatics"/>
        </authorList>
    </citation>
    <scope>NUCLEOTIDE SEQUENCE [LARGE SCALE GENOMIC DNA]</scope>
    <source>
        <strain evidence="1 2">2789STDY5834855</strain>
    </source>
</reference>
<dbReference type="RefSeq" id="WP_156327371.1">
    <property type="nucleotide sequence ID" value="NZ_CYZV01000008.1"/>
</dbReference>
<protein>
    <submittedName>
        <fullName evidence="1">Uncharacterized protein</fullName>
    </submittedName>
</protein>
<name>A0A174AJC5_9CLOT</name>
<organism evidence="1 2">
    <name type="scientific">Clostridium disporicum</name>
    <dbReference type="NCBI Taxonomy" id="84024"/>
    <lineage>
        <taxon>Bacteria</taxon>
        <taxon>Bacillati</taxon>
        <taxon>Bacillota</taxon>
        <taxon>Clostridia</taxon>
        <taxon>Eubacteriales</taxon>
        <taxon>Clostridiaceae</taxon>
        <taxon>Clostridium</taxon>
    </lineage>
</organism>